<evidence type="ECO:0000256" key="7">
    <source>
        <dbReference type="SAM" id="Phobius"/>
    </source>
</evidence>
<dbReference type="PROSITE" id="PS00211">
    <property type="entry name" value="ABC_TRANSPORTER_1"/>
    <property type="match status" value="1"/>
</dbReference>
<organism evidence="10 11">
    <name type="scientific">Hyalomma marginatum</name>
    <dbReference type="NCBI Taxonomy" id="34627"/>
    <lineage>
        <taxon>Eukaryota</taxon>
        <taxon>Metazoa</taxon>
        <taxon>Ecdysozoa</taxon>
        <taxon>Arthropoda</taxon>
        <taxon>Chelicerata</taxon>
        <taxon>Arachnida</taxon>
        <taxon>Acari</taxon>
        <taxon>Parasitiformes</taxon>
        <taxon>Ixodida</taxon>
        <taxon>Ixodoidea</taxon>
        <taxon>Ixodidae</taxon>
        <taxon>Hyalomminae</taxon>
        <taxon>Hyalomma</taxon>
    </lineage>
</organism>
<feature type="domain" description="ABC transporter" evidence="8">
    <location>
        <begin position="348"/>
        <end position="582"/>
    </location>
</feature>
<dbReference type="EMBL" id="CAJVAF010000192">
    <property type="protein sequence ID" value="CAG7591469.1"/>
    <property type="molecule type" value="Genomic_DNA"/>
</dbReference>
<sequence>MDKGNKVNYDSSWYLIKRLYTEHIHHYRQKFLAVIFLMLLAAITTAINAWLMQPVLDSIFFNKELTMLYIVPTFIVINSIVKGGAHFYQLSTTKKLGQKIINDLQIRLYSHLIYADTKLLTEYPSGNLISRMTNDINAMRKSVSDLLTGAVQELCTLIGLVFLMFYQSKSLALIAVFIIPVAFYPMLKLGHKMRHVARKIQEGLSGFTVRLDETFQHISLVKSYCREEYEISRAKKVIDNVLSLYKKSAYIESAPSPMMEVLSSVAIAFIIWYGGSEVIGSKMSPGEFFSFITALMMTYKPLKSVTQLNTSLQEALSAAKRMFSLLDDKPTIFDDPRTPHFTLTNFNIEFHDIHFSYKTGLKILDGFNLRIQEGTTVALVGSSGVGKTTVLQLLQRLYDPESGYITIGGQNITKMRLNDLRNEIALVSQEIALFDETIMDNIRYGKLEATQEEIVEAAVAAAAHDFIINLTEGYNTLIGQRGVKLSGGQKQRLAIARAMLKNSPILLLDEATSALDSIAEKQVQEALDRLKKGRTTIVIAHRLSSIEGADMICVIANGRVAEYGSHQELISLNREYCKFYNQYKNITSIN</sequence>
<dbReference type="InterPro" id="IPR027417">
    <property type="entry name" value="P-loop_NTPase"/>
</dbReference>
<dbReference type="FunFam" id="3.40.50.300:FF:000218">
    <property type="entry name" value="Multidrug ABC transporter ATP-binding protein"/>
    <property type="match status" value="1"/>
</dbReference>
<dbReference type="SMART" id="SM00382">
    <property type="entry name" value="AAA"/>
    <property type="match status" value="1"/>
</dbReference>
<evidence type="ECO:0000256" key="1">
    <source>
        <dbReference type="ARBA" id="ARBA00004141"/>
    </source>
</evidence>
<dbReference type="AlphaFoldDB" id="A0A8S4BVY7"/>
<feature type="transmembrane region" description="Helical" evidence="7">
    <location>
        <begin position="31"/>
        <end position="51"/>
    </location>
</feature>
<evidence type="ECO:0000259" key="9">
    <source>
        <dbReference type="PROSITE" id="PS50929"/>
    </source>
</evidence>
<dbReference type="InterPro" id="IPR011527">
    <property type="entry name" value="ABC1_TM_dom"/>
</dbReference>
<dbReference type="Proteomes" id="UP000837675">
    <property type="component" value="Unassembled WGS sequence"/>
</dbReference>
<evidence type="ECO:0000256" key="3">
    <source>
        <dbReference type="ARBA" id="ARBA00022741"/>
    </source>
</evidence>
<keyword evidence="2 7" id="KW-0812">Transmembrane</keyword>
<dbReference type="PANTHER" id="PTHR43394:SF1">
    <property type="entry name" value="ATP-BINDING CASSETTE SUB-FAMILY B MEMBER 10, MITOCHONDRIAL"/>
    <property type="match status" value="1"/>
</dbReference>
<dbReference type="PROSITE" id="PS50929">
    <property type="entry name" value="ABC_TM1F"/>
    <property type="match status" value="1"/>
</dbReference>
<evidence type="ECO:0000256" key="6">
    <source>
        <dbReference type="ARBA" id="ARBA00023136"/>
    </source>
</evidence>
<evidence type="ECO:0000256" key="5">
    <source>
        <dbReference type="ARBA" id="ARBA00022989"/>
    </source>
</evidence>
<dbReference type="PROSITE" id="PS50893">
    <property type="entry name" value="ABC_TRANSPORTER_2"/>
    <property type="match status" value="1"/>
</dbReference>
<reference evidence="10" key="1">
    <citation type="submission" date="2021-06" db="EMBL/GenBank/DDBJ databases">
        <authorList>
            <person name="Nardi T."/>
            <person name="Nardi T."/>
        </authorList>
    </citation>
    <scope>NUCLEOTIDE SEQUENCE</scope>
</reference>
<dbReference type="Gene3D" id="1.20.1560.10">
    <property type="entry name" value="ABC transporter type 1, transmembrane domain"/>
    <property type="match status" value="1"/>
</dbReference>
<feature type="domain" description="ABC transmembrane type-1" evidence="9">
    <location>
        <begin position="32"/>
        <end position="314"/>
    </location>
</feature>
<keyword evidence="5 7" id="KW-1133">Transmembrane helix</keyword>
<dbReference type="GO" id="GO:0016887">
    <property type="term" value="F:ATP hydrolysis activity"/>
    <property type="evidence" value="ECO:0007669"/>
    <property type="project" value="InterPro"/>
</dbReference>
<feature type="transmembrane region" description="Helical" evidence="7">
    <location>
        <begin position="171"/>
        <end position="189"/>
    </location>
</feature>
<dbReference type="InterPro" id="IPR003439">
    <property type="entry name" value="ABC_transporter-like_ATP-bd"/>
</dbReference>
<dbReference type="InterPro" id="IPR017871">
    <property type="entry name" value="ABC_transporter-like_CS"/>
</dbReference>
<dbReference type="SUPFAM" id="SSF90123">
    <property type="entry name" value="ABC transporter transmembrane region"/>
    <property type="match status" value="1"/>
</dbReference>
<proteinExistence type="predicted"/>
<dbReference type="Gene3D" id="3.40.50.300">
    <property type="entry name" value="P-loop containing nucleotide triphosphate hydrolases"/>
    <property type="match status" value="1"/>
</dbReference>
<evidence type="ECO:0000256" key="2">
    <source>
        <dbReference type="ARBA" id="ARBA00022692"/>
    </source>
</evidence>
<dbReference type="CDD" id="cd18552">
    <property type="entry name" value="ABC_6TM_MsbA_like"/>
    <property type="match status" value="1"/>
</dbReference>
<evidence type="ECO:0000313" key="10">
    <source>
        <dbReference type="EMBL" id="CAG7591469.1"/>
    </source>
</evidence>
<dbReference type="InterPro" id="IPR036640">
    <property type="entry name" value="ABC1_TM_sf"/>
</dbReference>
<dbReference type="InterPro" id="IPR039421">
    <property type="entry name" value="Type_1_exporter"/>
</dbReference>
<name>A0A8S4BVY7_9ACAR</name>
<feature type="transmembrane region" description="Helical" evidence="7">
    <location>
        <begin position="66"/>
        <end position="85"/>
    </location>
</feature>
<dbReference type="InterPro" id="IPR003593">
    <property type="entry name" value="AAA+_ATPase"/>
</dbReference>
<dbReference type="GO" id="GO:0005524">
    <property type="term" value="F:ATP binding"/>
    <property type="evidence" value="ECO:0007669"/>
    <property type="project" value="UniProtKB-KW"/>
</dbReference>
<evidence type="ECO:0000259" key="8">
    <source>
        <dbReference type="PROSITE" id="PS50893"/>
    </source>
</evidence>
<keyword evidence="11" id="KW-1185">Reference proteome</keyword>
<keyword evidence="4 10" id="KW-0067">ATP-binding</keyword>
<dbReference type="GO" id="GO:0015421">
    <property type="term" value="F:ABC-type oligopeptide transporter activity"/>
    <property type="evidence" value="ECO:0007669"/>
    <property type="project" value="TreeGrafter"/>
</dbReference>
<accession>A0A8S4BVY7</accession>
<keyword evidence="6 7" id="KW-0472">Membrane</keyword>
<keyword evidence="3" id="KW-0547">Nucleotide-binding</keyword>
<dbReference type="Pfam" id="PF00664">
    <property type="entry name" value="ABC_membrane"/>
    <property type="match status" value="1"/>
</dbReference>
<comment type="subcellular location">
    <subcellularLocation>
        <location evidence="1">Membrane</location>
        <topology evidence="1">Multi-pass membrane protein</topology>
    </subcellularLocation>
</comment>
<dbReference type="GO" id="GO:0016020">
    <property type="term" value="C:membrane"/>
    <property type="evidence" value="ECO:0007669"/>
    <property type="project" value="UniProtKB-SubCell"/>
</dbReference>
<comment type="caution">
    <text evidence="10">The sequence shown here is derived from an EMBL/GenBank/DDBJ whole genome shotgun (WGS) entry which is preliminary data.</text>
</comment>
<protein>
    <submittedName>
        <fullName evidence="10">ABC transporter ATP-binding protein</fullName>
    </submittedName>
</protein>
<dbReference type="SUPFAM" id="SSF52540">
    <property type="entry name" value="P-loop containing nucleoside triphosphate hydrolases"/>
    <property type="match status" value="1"/>
</dbReference>
<dbReference type="Pfam" id="PF00005">
    <property type="entry name" value="ABC_tran"/>
    <property type="match status" value="1"/>
</dbReference>
<evidence type="ECO:0000256" key="4">
    <source>
        <dbReference type="ARBA" id="ARBA00022840"/>
    </source>
</evidence>
<gene>
    <name evidence="10" type="ORF">MHYMCMPASI_00443</name>
</gene>
<dbReference type="PANTHER" id="PTHR43394">
    <property type="entry name" value="ATP-DEPENDENT PERMEASE MDL1, MITOCHONDRIAL"/>
    <property type="match status" value="1"/>
</dbReference>
<evidence type="ECO:0000313" key="11">
    <source>
        <dbReference type="Proteomes" id="UP000837675"/>
    </source>
</evidence>